<gene>
    <name evidence="3" type="ORF">JXQ802_LOCUS33287</name>
    <name evidence="2" type="ORF">PYM288_LOCUS21745</name>
</gene>
<dbReference type="PROSITE" id="PS51278">
    <property type="entry name" value="GATASE_TYPE_2"/>
    <property type="match status" value="1"/>
</dbReference>
<dbReference type="InterPro" id="IPR052373">
    <property type="entry name" value="Gamma-glu_amide_hydrolase"/>
</dbReference>
<proteinExistence type="predicted"/>
<sequence>MCRWFAYIGEEPSLLEDILINPKHSIIRQIDKHFLPNLHKTYDPRLNQPEHSSDTASDEAPIDFLTSIDGFGVGYYTGVSVDFNSDHVSRPCIFKSTRPPLNDRNLISLCANTSSKCIFSHIRAGTGRTPTVETNNHPFGFGRYMFMHNGDVANFRKLKLALLTKLSEKACENIFGTTDTEHAAALFFTHLGNDWDTELPMENWKKAMIETLQDILSLVKESAKDMNEAVSCSFLNFAVTDSCRLLATRFSSVEGVDPPSLYYSTTAGPTLNRKFPDSPDGKSVHKILARFIRQHGKHVIVASEPNTYKVEEWHLIPANSLVLVDKDLSVTIEKIDL</sequence>
<dbReference type="Gene3D" id="3.60.20.10">
    <property type="entry name" value="Glutamine Phosphoribosylpyrophosphate, subunit 1, domain 1"/>
    <property type="match status" value="1"/>
</dbReference>
<dbReference type="GO" id="GO:0005737">
    <property type="term" value="C:cytoplasm"/>
    <property type="evidence" value="ECO:0007669"/>
    <property type="project" value="TreeGrafter"/>
</dbReference>
<name>A0A815J2V9_9BILA</name>
<reference evidence="3" key="1">
    <citation type="submission" date="2021-02" db="EMBL/GenBank/DDBJ databases">
        <authorList>
            <person name="Nowell W R."/>
        </authorList>
    </citation>
    <scope>NUCLEOTIDE SEQUENCE</scope>
</reference>
<feature type="domain" description="Glutamine amidotransferase type-2" evidence="1">
    <location>
        <begin position="2"/>
        <end position="337"/>
    </location>
</feature>
<dbReference type="GO" id="GO:0006751">
    <property type="term" value="P:glutathione catabolic process"/>
    <property type="evidence" value="ECO:0007669"/>
    <property type="project" value="TreeGrafter"/>
</dbReference>
<dbReference type="EMBL" id="CAJNOH010000880">
    <property type="protein sequence ID" value="CAF1141733.1"/>
    <property type="molecule type" value="Genomic_DNA"/>
</dbReference>
<dbReference type="Proteomes" id="UP000663870">
    <property type="component" value="Unassembled WGS sequence"/>
</dbReference>
<protein>
    <recommendedName>
        <fullName evidence="1">Glutamine amidotransferase type-2 domain-containing protein</fullName>
    </recommendedName>
</protein>
<dbReference type="CDD" id="cd01908">
    <property type="entry name" value="YafJ"/>
    <property type="match status" value="1"/>
</dbReference>
<dbReference type="InterPro" id="IPR029055">
    <property type="entry name" value="Ntn_hydrolases_N"/>
</dbReference>
<evidence type="ECO:0000313" key="4">
    <source>
        <dbReference type="Proteomes" id="UP000663870"/>
    </source>
</evidence>
<dbReference type="GO" id="GO:0061672">
    <property type="term" value="C:glutathione hydrolase complex"/>
    <property type="evidence" value="ECO:0007669"/>
    <property type="project" value="TreeGrafter"/>
</dbReference>
<dbReference type="PANTHER" id="PTHR43187:SF1">
    <property type="entry name" value="GLUTAMINE AMIDOTRANSFERASE DUG3-RELATED"/>
    <property type="match status" value="1"/>
</dbReference>
<evidence type="ECO:0000313" key="3">
    <source>
        <dbReference type="EMBL" id="CAF1373625.1"/>
    </source>
</evidence>
<keyword evidence="4" id="KW-1185">Reference proteome</keyword>
<dbReference type="SUPFAM" id="SSF56235">
    <property type="entry name" value="N-terminal nucleophile aminohydrolases (Ntn hydrolases)"/>
    <property type="match status" value="1"/>
</dbReference>
<evidence type="ECO:0000313" key="2">
    <source>
        <dbReference type="EMBL" id="CAF1141733.1"/>
    </source>
</evidence>
<accession>A0A815J2V9</accession>
<dbReference type="AlphaFoldDB" id="A0A815J2V9"/>
<dbReference type="EMBL" id="CAJNOL010001510">
    <property type="protein sequence ID" value="CAF1373625.1"/>
    <property type="molecule type" value="Genomic_DNA"/>
</dbReference>
<dbReference type="PANTHER" id="PTHR43187">
    <property type="entry name" value="GLUTAMINE AMIDOTRANSFERASE DUG3-RELATED"/>
    <property type="match status" value="1"/>
</dbReference>
<dbReference type="InterPro" id="IPR017932">
    <property type="entry name" value="GATase_2_dom"/>
</dbReference>
<comment type="caution">
    <text evidence="3">The sequence shown here is derived from an EMBL/GenBank/DDBJ whole genome shotgun (WGS) entry which is preliminary data.</text>
</comment>
<dbReference type="Proteomes" id="UP000663854">
    <property type="component" value="Unassembled WGS sequence"/>
</dbReference>
<evidence type="ECO:0000259" key="1">
    <source>
        <dbReference type="PROSITE" id="PS51278"/>
    </source>
</evidence>
<dbReference type="GO" id="GO:0008242">
    <property type="term" value="F:omega peptidase activity"/>
    <property type="evidence" value="ECO:0007669"/>
    <property type="project" value="TreeGrafter"/>
</dbReference>
<organism evidence="3 4">
    <name type="scientific">Rotaria sordida</name>
    <dbReference type="NCBI Taxonomy" id="392033"/>
    <lineage>
        <taxon>Eukaryota</taxon>
        <taxon>Metazoa</taxon>
        <taxon>Spiralia</taxon>
        <taxon>Gnathifera</taxon>
        <taxon>Rotifera</taxon>
        <taxon>Eurotatoria</taxon>
        <taxon>Bdelloidea</taxon>
        <taxon>Philodinida</taxon>
        <taxon>Philodinidae</taxon>
        <taxon>Rotaria</taxon>
    </lineage>
</organism>
<dbReference type="Pfam" id="PF13522">
    <property type="entry name" value="GATase_6"/>
    <property type="match status" value="1"/>
</dbReference>